<evidence type="ECO:0000313" key="1">
    <source>
        <dbReference type="EMBL" id="NUB91183.1"/>
    </source>
</evidence>
<proteinExistence type="predicted"/>
<gene>
    <name evidence="1" type="ORF">HT576_09135</name>
</gene>
<comment type="caution">
    <text evidence="1">The sequence shown here is derived from an EMBL/GenBank/DDBJ whole genome shotgun (WGS) entry which is preliminary data.</text>
</comment>
<dbReference type="RefSeq" id="WP_174701847.1">
    <property type="nucleotide sequence ID" value="NZ_JABURA010000001.1"/>
</dbReference>
<evidence type="ECO:0000313" key="2">
    <source>
        <dbReference type="Proteomes" id="UP000728647"/>
    </source>
</evidence>
<sequence>MVPYLCIAFLLGAVFIVGLTVVFGESGTAVDNPDTTVLQVPDGPVTEQVIAVSLDRDTVDAFCERQGYRFGYPTIDTGEQYMIACYDDRGGQSVREEFSMFEDFAEYVEDEGDTRG</sequence>
<name>A0A8J8KEG3_9EURY</name>
<accession>A0A8J8KEG3</accession>
<dbReference type="EMBL" id="JABURA010000001">
    <property type="protein sequence ID" value="NUB91183.1"/>
    <property type="molecule type" value="Genomic_DNA"/>
</dbReference>
<protein>
    <submittedName>
        <fullName evidence="1">Uncharacterized protein</fullName>
    </submittedName>
</protein>
<dbReference type="AlphaFoldDB" id="A0A8J8KEG3"/>
<organism evidence="1 2">
    <name type="scientific">Haloterrigena gelatinilytica</name>
    <dbReference type="NCBI Taxonomy" id="2741724"/>
    <lineage>
        <taxon>Archaea</taxon>
        <taxon>Methanobacteriati</taxon>
        <taxon>Methanobacteriota</taxon>
        <taxon>Stenosarchaea group</taxon>
        <taxon>Halobacteria</taxon>
        <taxon>Halobacteriales</taxon>
        <taxon>Natrialbaceae</taxon>
        <taxon>Haloterrigena</taxon>
    </lineage>
</organism>
<reference evidence="1" key="1">
    <citation type="submission" date="2020-06" db="EMBL/GenBank/DDBJ databases">
        <title>Haloterrigena sp. nov., an extremely halophilic archaeon isolated from a saline sediment.</title>
        <authorList>
            <person name="Liu B.-B."/>
        </authorList>
    </citation>
    <scope>NUCLEOTIDE SEQUENCE</scope>
    <source>
        <strain evidence="1">SYSU A121-1</strain>
    </source>
</reference>
<dbReference type="Proteomes" id="UP000728647">
    <property type="component" value="Unassembled WGS sequence"/>
</dbReference>